<dbReference type="AlphaFoldDB" id="A0A371HGH8"/>
<evidence type="ECO:0000313" key="3">
    <source>
        <dbReference type="Proteomes" id="UP000257109"/>
    </source>
</evidence>
<comment type="caution">
    <text evidence="2">The sequence shown here is derived from an EMBL/GenBank/DDBJ whole genome shotgun (WGS) entry which is preliminary data.</text>
</comment>
<accession>A0A371HGH8</accession>
<gene>
    <name evidence="2" type="ORF">CR513_14797</name>
</gene>
<sequence length="103" mass="11645">MLEVSIREGKRISLKKETLCGKDRFPHIKKSKLLSRRDGLFKILRKINENAYKVDITPNFGGSTTFNVIDLTPCDTGANSLQEGLDDAYTKRTYPTLEGPITR</sequence>
<name>A0A371HGH8_MUCPR</name>
<reference evidence="2" key="1">
    <citation type="submission" date="2018-05" db="EMBL/GenBank/DDBJ databases">
        <title>Draft genome of Mucuna pruriens seed.</title>
        <authorList>
            <person name="Nnadi N.E."/>
            <person name="Vos R."/>
            <person name="Hasami M.H."/>
            <person name="Devisetty U.K."/>
            <person name="Aguiy J.C."/>
        </authorList>
    </citation>
    <scope>NUCLEOTIDE SEQUENCE [LARGE SCALE GENOMIC DNA]</scope>
    <source>
        <strain evidence="2">JCA_2017</strain>
    </source>
</reference>
<organism evidence="2 3">
    <name type="scientific">Mucuna pruriens</name>
    <name type="common">Velvet bean</name>
    <name type="synonym">Dolichos pruriens</name>
    <dbReference type="NCBI Taxonomy" id="157652"/>
    <lineage>
        <taxon>Eukaryota</taxon>
        <taxon>Viridiplantae</taxon>
        <taxon>Streptophyta</taxon>
        <taxon>Embryophyta</taxon>
        <taxon>Tracheophyta</taxon>
        <taxon>Spermatophyta</taxon>
        <taxon>Magnoliopsida</taxon>
        <taxon>eudicotyledons</taxon>
        <taxon>Gunneridae</taxon>
        <taxon>Pentapetalae</taxon>
        <taxon>rosids</taxon>
        <taxon>fabids</taxon>
        <taxon>Fabales</taxon>
        <taxon>Fabaceae</taxon>
        <taxon>Papilionoideae</taxon>
        <taxon>50 kb inversion clade</taxon>
        <taxon>NPAAA clade</taxon>
        <taxon>indigoferoid/millettioid clade</taxon>
        <taxon>Phaseoleae</taxon>
        <taxon>Mucuna</taxon>
    </lineage>
</organism>
<dbReference type="InterPro" id="IPR056924">
    <property type="entry name" value="SH3_Tf2-1"/>
</dbReference>
<keyword evidence="3" id="KW-1185">Reference proteome</keyword>
<dbReference type="OrthoDB" id="1711729at2759"/>
<evidence type="ECO:0000313" key="2">
    <source>
        <dbReference type="EMBL" id="RDY01832.1"/>
    </source>
</evidence>
<dbReference type="Proteomes" id="UP000257109">
    <property type="component" value="Unassembled WGS sequence"/>
</dbReference>
<dbReference type="EMBL" id="QJKJ01002672">
    <property type="protein sequence ID" value="RDY01832.1"/>
    <property type="molecule type" value="Genomic_DNA"/>
</dbReference>
<evidence type="ECO:0000259" key="1">
    <source>
        <dbReference type="Pfam" id="PF24626"/>
    </source>
</evidence>
<protein>
    <recommendedName>
        <fullName evidence="1">Tf2-1-like SH3-like domain-containing protein</fullName>
    </recommendedName>
</protein>
<feature type="non-terminal residue" evidence="2">
    <location>
        <position position="103"/>
    </location>
</feature>
<dbReference type="Pfam" id="PF24626">
    <property type="entry name" value="SH3_Tf2-1"/>
    <property type="match status" value="1"/>
</dbReference>
<proteinExistence type="predicted"/>
<feature type="non-terminal residue" evidence="2">
    <location>
        <position position="1"/>
    </location>
</feature>
<feature type="domain" description="Tf2-1-like SH3-like" evidence="1">
    <location>
        <begin position="22"/>
        <end position="74"/>
    </location>
</feature>